<name>A0A2Z7A398_9LAMI</name>
<evidence type="ECO:0000313" key="15">
    <source>
        <dbReference type="EMBL" id="KZV15957.1"/>
    </source>
</evidence>
<keyword evidence="16" id="KW-1185">Reference proteome</keyword>
<gene>
    <name evidence="15" type="ORF">F511_25374</name>
</gene>
<sequence>MKFGKELTSQMVPEWQGAYMDYNNLKKLLKDILRFRQQNMVSGSGPTARRGALKRRSTLYRAFSGLTNRYNNVRAGSPHESDDEVILVGSVQQEGSENYYQTTFLRSSDAGGEYEFMYFRALDREFNKVLKFYEEKVQEVKVVAEELSKQMEALIALRIKVENPGSEQRSPSETSSTCPWPPTSKPVAPMDPPKFSPGPKGITCVELFDMNCARFLVLFNLSMPLYMSQSPRMEVIHEVEMTSEGTSRDEQITTENRKLNAGQFKPASLNVLGHVTLNVDPETPVSTLKNVLMSSKSDLSFSTEELRRVEEKLRQAFAEFYQQLRFLKSYCFLNTLAFSKIMKKYDKITSRNASRSYLDMVDKSYLGSSEEVNKLIERLEVSFIKHFANGNRRNGMKSLRPKHKKERHQTTFFLGLFTGCSIALVIGIMVSIHLRKLLDNPGREQYMEAIFPLYSLFGYIFLHILMYGANTYYWKRYSVNYPFILGFKPGTELGFREIFLVATGLSVLALAAALSNLDMEMDRRTAKFQTVTELVPLGLVALVLLITFCPFNIIYRSSRFFLIRCAWHCILAPLYKVTMPDFFLADQLTSQVQALRCIQFYICYYTLGDFTKRSVTFVTGHTYKIFIIVVAIIPFLWRVLQCLRRFFEEKDSSQGVNSLKYFSTVVALVLRTVYEQRRRERDESFWRILATSSSGVTTIFNTYWDIVIDWGLLRRNSNNPWLRDKLLVSNKAVYFVAIVVNILLRLVWMQLVLDIEDGPFLHKKAMIALVAALEILRRGIWNFFRMENEHLNNVGKYRAFKHVPLPFHYADEKIM</sequence>
<feature type="transmembrane region" description="Helical" evidence="12">
    <location>
        <begin position="622"/>
        <end position="639"/>
    </location>
</feature>
<evidence type="ECO:0000256" key="9">
    <source>
        <dbReference type="ARBA" id="ARBA00043939"/>
    </source>
</evidence>
<evidence type="ECO:0000259" key="14">
    <source>
        <dbReference type="PROSITE" id="PS51382"/>
    </source>
</evidence>
<evidence type="ECO:0000256" key="11">
    <source>
        <dbReference type="SAM" id="MobiDB-lite"/>
    </source>
</evidence>
<keyword evidence="4" id="KW-1003">Cell membrane</keyword>
<feature type="transmembrane region" description="Helical" evidence="12">
    <location>
        <begin position="412"/>
        <end position="434"/>
    </location>
</feature>
<dbReference type="CDD" id="cd14476">
    <property type="entry name" value="SPX_PHO1_like"/>
    <property type="match status" value="1"/>
</dbReference>
<comment type="function">
    <text evidence="9">May transport inorganic phosphate (Pi).</text>
</comment>
<comment type="similarity">
    <text evidence="2">Belongs to the SYG1 (TC 2.A.94) family.</text>
</comment>
<dbReference type="Pfam" id="PF03105">
    <property type="entry name" value="SPX"/>
    <property type="match status" value="1"/>
</dbReference>
<dbReference type="OrthoDB" id="9970435at2759"/>
<feature type="transmembrane region" description="Helical" evidence="12">
    <location>
        <begin position="686"/>
        <end position="712"/>
    </location>
</feature>
<reference evidence="15 16" key="1">
    <citation type="journal article" date="2015" name="Proc. Natl. Acad. Sci. U.S.A.">
        <title>The resurrection genome of Boea hygrometrica: A blueprint for survival of dehydration.</title>
        <authorList>
            <person name="Xiao L."/>
            <person name="Yang G."/>
            <person name="Zhang L."/>
            <person name="Yang X."/>
            <person name="Zhao S."/>
            <person name="Ji Z."/>
            <person name="Zhou Q."/>
            <person name="Hu M."/>
            <person name="Wang Y."/>
            <person name="Chen M."/>
            <person name="Xu Y."/>
            <person name="Jin H."/>
            <person name="Xiao X."/>
            <person name="Hu G."/>
            <person name="Bao F."/>
            <person name="Hu Y."/>
            <person name="Wan P."/>
            <person name="Li L."/>
            <person name="Deng X."/>
            <person name="Kuang T."/>
            <person name="Xiang C."/>
            <person name="Zhu J.K."/>
            <person name="Oliver M.J."/>
            <person name="He Y."/>
        </authorList>
    </citation>
    <scope>NUCLEOTIDE SEQUENCE [LARGE SCALE GENOMIC DNA]</scope>
    <source>
        <strain evidence="16">cv. XS01</strain>
    </source>
</reference>
<dbReference type="GO" id="GO:0005886">
    <property type="term" value="C:plasma membrane"/>
    <property type="evidence" value="ECO:0007669"/>
    <property type="project" value="UniProtKB-SubCell"/>
</dbReference>
<dbReference type="Pfam" id="PF03124">
    <property type="entry name" value="EXS"/>
    <property type="match status" value="1"/>
</dbReference>
<feature type="transmembrane region" description="Helical" evidence="12">
    <location>
        <begin position="454"/>
        <end position="474"/>
    </location>
</feature>
<dbReference type="GO" id="GO:0016036">
    <property type="term" value="P:cellular response to phosphate starvation"/>
    <property type="evidence" value="ECO:0007669"/>
    <property type="project" value="TreeGrafter"/>
</dbReference>
<evidence type="ECO:0000256" key="6">
    <source>
        <dbReference type="ARBA" id="ARBA00022692"/>
    </source>
</evidence>
<evidence type="ECO:0000256" key="8">
    <source>
        <dbReference type="ARBA" id="ARBA00023136"/>
    </source>
</evidence>
<feature type="transmembrane region" description="Helical" evidence="12">
    <location>
        <begin position="495"/>
        <end position="514"/>
    </location>
</feature>
<feature type="transmembrane region" description="Helical" evidence="12">
    <location>
        <begin position="534"/>
        <end position="555"/>
    </location>
</feature>
<evidence type="ECO:0000259" key="13">
    <source>
        <dbReference type="PROSITE" id="PS51380"/>
    </source>
</evidence>
<evidence type="ECO:0000256" key="2">
    <source>
        <dbReference type="ARBA" id="ARBA00009665"/>
    </source>
</evidence>
<dbReference type="EMBL" id="KV019592">
    <property type="protein sequence ID" value="KZV15957.1"/>
    <property type="molecule type" value="Genomic_DNA"/>
</dbReference>
<evidence type="ECO:0000256" key="12">
    <source>
        <dbReference type="SAM" id="Phobius"/>
    </source>
</evidence>
<dbReference type="GO" id="GO:0005802">
    <property type="term" value="C:trans-Golgi network"/>
    <property type="evidence" value="ECO:0007669"/>
    <property type="project" value="TreeGrafter"/>
</dbReference>
<dbReference type="Proteomes" id="UP000250235">
    <property type="component" value="Unassembled WGS sequence"/>
</dbReference>
<dbReference type="PANTHER" id="PTHR10783:SF124">
    <property type="entry name" value="PHOSPHATE TRANSPORTER PHO1 HOMOLOG 9"/>
    <property type="match status" value="1"/>
</dbReference>
<evidence type="ECO:0000256" key="3">
    <source>
        <dbReference type="ARBA" id="ARBA00022448"/>
    </source>
</evidence>
<comment type="subcellular location">
    <subcellularLocation>
        <location evidence="1">Cell membrane</location>
        <topology evidence="1">Multi-pass membrane protein</topology>
    </subcellularLocation>
</comment>
<keyword evidence="5" id="KW-0592">Phosphate transport</keyword>
<keyword evidence="10" id="KW-0175">Coiled coil</keyword>
<evidence type="ECO:0000256" key="5">
    <source>
        <dbReference type="ARBA" id="ARBA00022592"/>
    </source>
</evidence>
<dbReference type="GO" id="GO:0000822">
    <property type="term" value="F:inositol hexakisphosphate binding"/>
    <property type="evidence" value="ECO:0007669"/>
    <property type="project" value="TreeGrafter"/>
</dbReference>
<dbReference type="InterPro" id="IPR004331">
    <property type="entry name" value="SPX_dom"/>
</dbReference>
<dbReference type="InterPro" id="IPR004342">
    <property type="entry name" value="EXS_C"/>
</dbReference>
<feature type="domain" description="EXS" evidence="13">
    <location>
        <begin position="618"/>
        <end position="815"/>
    </location>
</feature>
<feature type="transmembrane region" description="Helical" evidence="12">
    <location>
        <begin position="732"/>
        <end position="753"/>
    </location>
</feature>
<proteinExistence type="inferred from homology"/>
<organism evidence="15 16">
    <name type="scientific">Dorcoceras hygrometricum</name>
    <dbReference type="NCBI Taxonomy" id="472368"/>
    <lineage>
        <taxon>Eukaryota</taxon>
        <taxon>Viridiplantae</taxon>
        <taxon>Streptophyta</taxon>
        <taxon>Embryophyta</taxon>
        <taxon>Tracheophyta</taxon>
        <taxon>Spermatophyta</taxon>
        <taxon>Magnoliopsida</taxon>
        <taxon>eudicotyledons</taxon>
        <taxon>Gunneridae</taxon>
        <taxon>Pentapetalae</taxon>
        <taxon>asterids</taxon>
        <taxon>lamiids</taxon>
        <taxon>Lamiales</taxon>
        <taxon>Gesneriaceae</taxon>
        <taxon>Didymocarpoideae</taxon>
        <taxon>Trichosporeae</taxon>
        <taxon>Loxocarpinae</taxon>
        <taxon>Dorcoceras</taxon>
    </lineage>
</organism>
<dbReference type="PROSITE" id="PS51380">
    <property type="entry name" value="EXS"/>
    <property type="match status" value="1"/>
</dbReference>
<feature type="compositionally biased region" description="Polar residues" evidence="11">
    <location>
        <begin position="165"/>
        <end position="178"/>
    </location>
</feature>
<feature type="compositionally biased region" description="Pro residues" evidence="11">
    <location>
        <begin position="179"/>
        <end position="194"/>
    </location>
</feature>
<dbReference type="InterPro" id="IPR034092">
    <property type="entry name" value="PHO1_SPX"/>
</dbReference>
<accession>A0A2Z7A398</accession>
<dbReference type="PANTHER" id="PTHR10783">
    <property type="entry name" value="XENOTROPIC AND POLYTROPIC RETROVIRUS RECEPTOR 1-RELATED"/>
    <property type="match status" value="1"/>
</dbReference>
<evidence type="ECO:0000256" key="4">
    <source>
        <dbReference type="ARBA" id="ARBA00022475"/>
    </source>
</evidence>
<evidence type="ECO:0000256" key="7">
    <source>
        <dbReference type="ARBA" id="ARBA00022989"/>
    </source>
</evidence>
<evidence type="ECO:0000256" key="1">
    <source>
        <dbReference type="ARBA" id="ARBA00004651"/>
    </source>
</evidence>
<feature type="domain" description="SPX" evidence="14">
    <location>
        <begin position="1"/>
        <end position="359"/>
    </location>
</feature>
<protein>
    <submittedName>
        <fullName evidence="15">EXS family protein isoform 1</fullName>
    </submittedName>
</protein>
<dbReference type="PROSITE" id="PS51382">
    <property type="entry name" value="SPX"/>
    <property type="match status" value="1"/>
</dbReference>
<feature type="coiled-coil region" evidence="10">
    <location>
        <begin position="130"/>
        <end position="157"/>
    </location>
</feature>
<dbReference type="AlphaFoldDB" id="A0A2Z7A398"/>
<feature type="region of interest" description="Disordered" evidence="11">
    <location>
        <begin position="163"/>
        <end position="194"/>
    </location>
</feature>
<keyword evidence="7 12" id="KW-1133">Transmembrane helix</keyword>
<keyword evidence="3" id="KW-0813">Transport</keyword>
<keyword evidence="6 12" id="KW-0812">Transmembrane</keyword>
<keyword evidence="8 12" id="KW-0472">Membrane</keyword>
<dbReference type="GO" id="GO:0006817">
    <property type="term" value="P:phosphate ion transport"/>
    <property type="evidence" value="ECO:0007669"/>
    <property type="project" value="UniProtKB-KW"/>
</dbReference>
<evidence type="ECO:0000313" key="16">
    <source>
        <dbReference type="Proteomes" id="UP000250235"/>
    </source>
</evidence>
<evidence type="ECO:0000256" key="10">
    <source>
        <dbReference type="SAM" id="Coils"/>
    </source>
</evidence>